<protein>
    <submittedName>
        <fullName evidence="1">Uncharacterized protein</fullName>
    </submittedName>
</protein>
<dbReference type="Proteomes" id="UP001295684">
    <property type="component" value="Unassembled WGS sequence"/>
</dbReference>
<dbReference type="EMBL" id="CAMPGE010007566">
    <property type="protein sequence ID" value="CAI2366480.1"/>
    <property type="molecule type" value="Genomic_DNA"/>
</dbReference>
<sequence length="307" mass="35257">MDKDQSTKLRKGSKPRHYFPRDFFGDDVQENLHLMLPNFRRKRRQVKSVDTAKDVVVKNSQEFVKSSKNISESLHIRRASQRGNKFYQSPELLSIMPGSFMRRNFSEQKDGQHEFKRSARNLYSKPLSLMSSMKKINADLEDLPSTYSKPKAAKNLMKFYPKVSSYSAMKPDEIKKKFFFSKRKKLDFNNLPQNLELGPGLIEFQECKDLPQILKKPHHSRKIILPNLNEMGKCQKVALKNKFELGSVPSSPGITLSEQKSCSVKASSNMMFLSKCEKGLFKPWGPLSNAKHCTKEEMGTTAYFGGK</sequence>
<evidence type="ECO:0000313" key="2">
    <source>
        <dbReference type="Proteomes" id="UP001295684"/>
    </source>
</evidence>
<comment type="caution">
    <text evidence="1">The sequence shown here is derived from an EMBL/GenBank/DDBJ whole genome shotgun (WGS) entry which is preliminary data.</text>
</comment>
<dbReference type="AlphaFoldDB" id="A0AAD1UJB0"/>
<accession>A0AAD1UJB0</accession>
<gene>
    <name evidence="1" type="ORF">ECRASSUSDP1_LOCUS7753</name>
</gene>
<reference evidence="1" key="1">
    <citation type="submission" date="2023-07" db="EMBL/GenBank/DDBJ databases">
        <authorList>
            <consortium name="AG Swart"/>
            <person name="Singh M."/>
            <person name="Singh A."/>
            <person name="Seah K."/>
            <person name="Emmerich C."/>
        </authorList>
    </citation>
    <scope>NUCLEOTIDE SEQUENCE</scope>
    <source>
        <strain evidence="1">DP1</strain>
    </source>
</reference>
<proteinExistence type="predicted"/>
<organism evidence="1 2">
    <name type="scientific">Euplotes crassus</name>
    <dbReference type="NCBI Taxonomy" id="5936"/>
    <lineage>
        <taxon>Eukaryota</taxon>
        <taxon>Sar</taxon>
        <taxon>Alveolata</taxon>
        <taxon>Ciliophora</taxon>
        <taxon>Intramacronucleata</taxon>
        <taxon>Spirotrichea</taxon>
        <taxon>Hypotrichia</taxon>
        <taxon>Euplotida</taxon>
        <taxon>Euplotidae</taxon>
        <taxon>Moneuplotes</taxon>
    </lineage>
</organism>
<evidence type="ECO:0000313" key="1">
    <source>
        <dbReference type="EMBL" id="CAI2366480.1"/>
    </source>
</evidence>
<name>A0AAD1UJB0_EUPCR</name>
<keyword evidence="2" id="KW-1185">Reference proteome</keyword>